<evidence type="ECO:0000313" key="2">
    <source>
        <dbReference type="EMBL" id="KAK7806822.1"/>
    </source>
</evidence>
<keyword evidence="3" id="KW-1185">Reference proteome</keyword>
<evidence type="ECO:0000313" key="3">
    <source>
        <dbReference type="Proteomes" id="UP001488838"/>
    </source>
</evidence>
<proteinExistence type="predicted"/>
<evidence type="ECO:0000256" key="1">
    <source>
        <dbReference type="SAM" id="MobiDB-lite"/>
    </source>
</evidence>
<organism evidence="2 3">
    <name type="scientific">Myodes glareolus</name>
    <name type="common">Bank vole</name>
    <name type="synonym">Clethrionomys glareolus</name>
    <dbReference type="NCBI Taxonomy" id="447135"/>
    <lineage>
        <taxon>Eukaryota</taxon>
        <taxon>Metazoa</taxon>
        <taxon>Chordata</taxon>
        <taxon>Craniata</taxon>
        <taxon>Vertebrata</taxon>
        <taxon>Euteleostomi</taxon>
        <taxon>Mammalia</taxon>
        <taxon>Eutheria</taxon>
        <taxon>Euarchontoglires</taxon>
        <taxon>Glires</taxon>
        <taxon>Rodentia</taxon>
        <taxon>Myomorpha</taxon>
        <taxon>Muroidea</taxon>
        <taxon>Cricetidae</taxon>
        <taxon>Arvicolinae</taxon>
        <taxon>Myodes</taxon>
    </lineage>
</organism>
<protein>
    <submittedName>
        <fullName evidence="2">Uncharacterized protein</fullName>
    </submittedName>
</protein>
<dbReference type="AlphaFoldDB" id="A0AAW0HXF2"/>
<name>A0AAW0HXF2_MYOGA</name>
<feature type="compositionally biased region" description="Basic residues" evidence="1">
    <location>
        <begin position="73"/>
        <end position="91"/>
    </location>
</feature>
<dbReference type="Proteomes" id="UP001488838">
    <property type="component" value="Unassembled WGS sequence"/>
</dbReference>
<comment type="caution">
    <text evidence="2">The sequence shown here is derived from an EMBL/GenBank/DDBJ whole genome shotgun (WGS) entry which is preliminary data.</text>
</comment>
<feature type="compositionally biased region" description="Basic and acidic residues" evidence="1">
    <location>
        <begin position="92"/>
        <end position="103"/>
    </location>
</feature>
<dbReference type="EMBL" id="JBBHLL010000290">
    <property type="protein sequence ID" value="KAK7806822.1"/>
    <property type="molecule type" value="Genomic_DNA"/>
</dbReference>
<feature type="region of interest" description="Disordered" evidence="1">
    <location>
        <begin position="47"/>
        <end position="103"/>
    </location>
</feature>
<gene>
    <name evidence="2" type="ORF">U0070_010306</name>
</gene>
<reference evidence="2 3" key="1">
    <citation type="journal article" date="2023" name="bioRxiv">
        <title>Conserved and derived expression patterns and positive selection on dental genes reveal complex evolutionary context of ever-growing rodent molars.</title>
        <authorList>
            <person name="Calamari Z.T."/>
            <person name="Song A."/>
            <person name="Cohen E."/>
            <person name="Akter M."/>
            <person name="Roy R.D."/>
            <person name="Hallikas O."/>
            <person name="Christensen M.M."/>
            <person name="Li P."/>
            <person name="Marangoni P."/>
            <person name="Jernvall J."/>
            <person name="Klein O.D."/>
        </authorList>
    </citation>
    <scope>NUCLEOTIDE SEQUENCE [LARGE SCALE GENOMIC DNA]</scope>
    <source>
        <strain evidence="2">V071</strain>
    </source>
</reference>
<sequence length="205" mass="23141">MPPPPSCLPSASPSHYDLSNADWLKLPTCRSVAVTKEWVGKTVASATVERLRDSREARRRASRLIGTSPPRTVQRRKRRRRQVKKQVKKQKQKENKDSFPRSKIGEMVSSGMYRMDCGKPYLSNCFPAKNLLRVPEEGRGHWLVARKGSMKKGVAKPSSEGQENLKKVSFETGLKKVSQRDNQADSLGHVLDRAFLVRVNAFPSI</sequence>
<accession>A0AAW0HXF2</accession>